<evidence type="ECO:0000256" key="5">
    <source>
        <dbReference type="ARBA" id="ARBA00023136"/>
    </source>
</evidence>
<keyword evidence="3 6" id="KW-0812">Transmembrane</keyword>
<gene>
    <name evidence="8" type="primary">Mfsd3</name>
    <name evidence="8" type="ORF">CEXT_611131</name>
</gene>
<feature type="transmembrane region" description="Helical" evidence="6">
    <location>
        <begin position="167"/>
        <end position="187"/>
    </location>
</feature>
<keyword evidence="5 6" id="KW-0472">Membrane</keyword>
<evidence type="ECO:0000256" key="7">
    <source>
        <dbReference type="SAM" id="SignalP"/>
    </source>
</evidence>
<protein>
    <submittedName>
        <fullName evidence="8">Major facilitator superfamily domain-containing protein 3</fullName>
    </submittedName>
</protein>
<evidence type="ECO:0000256" key="2">
    <source>
        <dbReference type="ARBA" id="ARBA00022448"/>
    </source>
</evidence>
<dbReference type="GO" id="GO:0008521">
    <property type="term" value="F:acetyl-CoA transmembrane transporter activity"/>
    <property type="evidence" value="ECO:0007669"/>
    <property type="project" value="InterPro"/>
</dbReference>
<evidence type="ECO:0000313" key="9">
    <source>
        <dbReference type="Proteomes" id="UP001054945"/>
    </source>
</evidence>
<feature type="chain" id="PRO_5043338209" evidence="7">
    <location>
        <begin position="20"/>
        <end position="202"/>
    </location>
</feature>
<dbReference type="InterPro" id="IPR036259">
    <property type="entry name" value="MFS_trans_sf"/>
</dbReference>
<evidence type="ECO:0000256" key="4">
    <source>
        <dbReference type="ARBA" id="ARBA00022989"/>
    </source>
</evidence>
<feature type="signal peptide" evidence="7">
    <location>
        <begin position="1"/>
        <end position="19"/>
    </location>
</feature>
<keyword evidence="4 6" id="KW-1133">Transmembrane helix</keyword>
<dbReference type="SUPFAM" id="SSF103473">
    <property type="entry name" value="MFS general substrate transporter"/>
    <property type="match status" value="1"/>
</dbReference>
<dbReference type="PANTHER" id="PTHR12778">
    <property type="entry name" value="SOLUTE CARRIER FAMILY 33 ACETYL-COA TRANSPORTER -RELATED"/>
    <property type="match status" value="1"/>
</dbReference>
<evidence type="ECO:0000256" key="6">
    <source>
        <dbReference type="SAM" id="Phobius"/>
    </source>
</evidence>
<evidence type="ECO:0000256" key="1">
    <source>
        <dbReference type="ARBA" id="ARBA00004141"/>
    </source>
</evidence>
<reference evidence="8 9" key="1">
    <citation type="submission" date="2021-06" db="EMBL/GenBank/DDBJ databases">
        <title>Caerostris extrusa draft genome.</title>
        <authorList>
            <person name="Kono N."/>
            <person name="Arakawa K."/>
        </authorList>
    </citation>
    <scope>NUCLEOTIDE SEQUENCE [LARGE SCALE GENOMIC DNA]</scope>
</reference>
<proteinExistence type="predicted"/>
<keyword evidence="7" id="KW-0732">Signal</keyword>
<dbReference type="Proteomes" id="UP001054945">
    <property type="component" value="Unassembled WGS sequence"/>
</dbReference>
<dbReference type="GO" id="GO:0016020">
    <property type="term" value="C:membrane"/>
    <property type="evidence" value="ECO:0007669"/>
    <property type="project" value="UniProtKB-SubCell"/>
</dbReference>
<keyword evidence="9" id="KW-1185">Reference proteome</keyword>
<dbReference type="EMBL" id="BPLR01016151">
    <property type="protein sequence ID" value="GIY81663.1"/>
    <property type="molecule type" value="Genomic_DNA"/>
</dbReference>
<comment type="subcellular location">
    <subcellularLocation>
        <location evidence="1">Membrane</location>
        <topology evidence="1">Multi-pass membrane protein</topology>
    </subcellularLocation>
</comment>
<evidence type="ECO:0000256" key="3">
    <source>
        <dbReference type="ARBA" id="ARBA00022692"/>
    </source>
</evidence>
<feature type="transmembrane region" description="Helical" evidence="6">
    <location>
        <begin position="37"/>
        <end position="56"/>
    </location>
</feature>
<keyword evidence="2" id="KW-0813">Transport</keyword>
<dbReference type="AlphaFoldDB" id="A0AAV4WJC7"/>
<dbReference type="GO" id="GO:0035348">
    <property type="term" value="P:acetyl-CoA transmembrane transport"/>
    <property type="evidence" value="ECO:0007669"/>
    <property type="project" value="InterPro"/>
</dbReference>
<feature type="transmembrane region" description="Helical" evidence="6">
    <location>
        <begin position="63"/>
        <end position="85"/>
    </location>
</feature>
<evidence type="ECO:0000313" key="8">
    <source>
        <dbReference type="EMBL" id="GIY81663.1"/>
    </source>
</evidence>
<comment type="caution">
    <text evidence="8">The sequence shown here is derived from an EMBL/GenBank/DDBJ whole genome shotgun (WGS) entry which is preliminary data.</text>
</comment>
<dbReference type="InterPro" id="IPR024371">
    <property type="entry name" value="AcetylCoA_trans_1-like"/>
</dbReference>
<name>A0AAV4WJC7_CAEEX</name>
<dbReference type="PANTHER" id="PTHR12778:SF10">
    <property type="entry name" value="MAJOR FACILITATOR SUPERFAMILY DOMAIN-CONTAINING PROTEIN 3"/>
    <property type="match status" value="1"/>
</dbReference>
<organism evidence="8 9">
    <name type="scientific">Caerostris extrusa</name>
    <name type="common">Bark spider</name>
    <name type="synonym">Caerostris bankana</name>
    <dbReference type="NCBI Taxonomy" id="172846"/>
    <lineage>
        <taxon>Eukaryota</taxon>
        <taxon>Metazoa</taxon>
        <taxon>Ecdysozoa</taxon>
        <taxon>Arthropoda</taxon>
        <taxon>Chelicerata</taxon>
        <taxon>Arachnida</taxon>
        <taxon>Araneae</taxon>
        <taxon>Araneomorphae</taxon>
        <taxon>Entelegynae</taxon>
        <taxon>Araneoidea</taxon>
        <taxon>Araneidae</taxon>
        <taxon>Caerostris</taxon>
    </lineage>
</organism>
<accession>A0AAV4WJC7</accession>
<dbReference type="Pfam" id="PF13000">
    <property type="entry name" value="Acatn"/>
    <property type="match status" value="1"/>
</dbReference>
<sequence>MSIWLLLLNLLSAFQDVSVDALALHILQDCEMGHGNTAQVVGYKLGALFGGGILFWVHYYHGWTYLCLSLSSLYIMSVVAFLPMFTNNWLKVNAIANTATLSTINEKKIQEEMKDKDDISPRPFSIEESHENLVRRRHVKDDFNQFKEDIPPLTSPTSGRRYNVREIPQIIFATKGTIPAIMFLLIYKLGERGSLSTFPIFN</sequence>
<dbReference type="InterPro" id="IPR004752">
    <property type="entry name" value="AmpG_permease/AT-1"/>
</dbReference>